<keyword evidence="1" id="KW-0812">Transmembrane</keyword>
<accession>A0ABU0K3K9</accession>
<reference evidence="2" key="1">
    <citation type="submission" date="2023-07" db="EMBL/GenBank/DDBJ databases">
        <title>Genomic Encyclopedia of Type Strains, Phase IV (KMG-IV): sequencing the most valuable type-strain genomes for metagenomic binning, comparative biology and taxonomic classification.</title>
        <authorList>
            <person name="Goeker M."/>
        </authorList>
    </citation>
    <scope>NUCLEOTIDE SEQUENCE [LARGE SCALE GENOMIC DNA]</scope>
    <source>
        <strain evidence="2">JSM 076093</strain>
    </source>
</reference>
<evidence type="ECO:0000313" key="3">
    <source>
        <dbReference type="Proteomes" id="UP001226720"/>
    </source>
</evidence>
<comment type="caution">
    <text evidence="2">The sequence shown here is derived from an EMBL/GenBank/DDBJ whole genome shotgun (WGS) entry which is preliminary data.</text>
</comment>
<keyword evidence="1" id="KW-1133">Transmembrane helix</keyword>
<keyword evidence="3" id="KW-1185">Reference proteome</keyword>
<evidence type="ECO:0000313" key="2">
    <source>
        <dbReference type="EMBL" id="MDQ0483921.1"/>
    </source>
</evidence>
<evidence type="ECO:0008006" key="4">
    <source>
        <dbReference type="Google" id="ProtNLM"/>
    </source>
</evidence>
<gene>
    <name evidence="2" type="ORF">QO000_002905</name>
</gene>
<dbReference type="RefSeq" id="WP_301552582.1">
    <property type="nucleotide sequence ID" value="NZ_JAQRMZ010000009.1"/>
</dbReference>
<protein>
    <recommendedName>
        <fullName evidence="4">DUF3953 domain-containing protein</fullName>
    </recommendedName>
</protein>
<keyword evidence="1" id="KW-0472">Membrane</keyword>
<name>A0ABU0K3K9_9BACL</name>
<evidence type="ECO:0000256" key="1">
    <source>
        <dbReference type="SAM" id="Phobius"/>
    </source>
</evidence>
<organism evidence="2 3">
    <name type="scientific">Guptibacillus hwajinpoensis</name>
    <dbReference type="NCBI Taxonomy" id="208199"/>
    <lineage>
        <taxon>Bacteria</taxon>
        <taxon>Bacillati</taxon>
        <taxon>Bacillota</taxon>
        <taxon>Bacilli</taxon>
        <taxon>Bacillales</taxon>
        <taxon>Guptibacillaceae</taxon>
        <taxon>Guptibacillus</taxon>
    </lineage>
</organism>
<dbReference type="Proteomes" id="UP001226720">
    <property type="component" value="Unassembled WGS sequence"/>
</dbReference>
<feature type="transmembrane region" description="Helical" evidence="1">
    <location>
        <begin position="29"/>
        <end position="47"/>
    </location>
</feature>
<dbReference type="GeneID" id="301328233"/>
<proteinExistence type="predicted"/>
<feature type="transmembrane region" description="Helical" evidence="1">
    <location>
        <begin position="54"/>
        <end position="75"/>
    </location>
</feature>
<dbReference type="EMBL" id="JAUSWM010000005">
    <property type="protein sequence ID" value="MDQ0483921.1"/>
    <property type="molecule type" value="Genomic_DNA"/>
</dbReference>
<dbReference type="Pfam" id="PF13129">
    <property type="entry name" value="DUF3953"/>
    <property type="match status" value="1"/>
</dbReference>
<dbReference type="InterPro" id="IPR025018">
    <property type="entry name" value="DUF3953"/>
</dbReference>
<sequence>MKISRYVLSIATFTLAVYGLITSNFEFNHIMIFLLGLTMLVMGIEEYKKERKTIGTLLVGVFIFLLFVSIEGFLLN</sequence>